<dbReference type="Proteomes" id="UP000238413">
    <property type="component" value="Chromosome"/>
</dbReference>
<dbReference type="Gene3D" id="2.120.10.30">
    <property type="entry name" value="TolB, C-terminal domain"/>
    <property type="match status" value="1"/>
</dbReference>
<comment type="similarity">
    <text evidence="1">Belongs to the strictosidine synthase family.</text>
</comment>
<dbReference type="Pfam" id="PF03088">
    <property type="entry name" value="Str_synth"/>
    <property type="match status" value="1"/>
</dbReference>
<dbReference type="SUPFAM" id="SSF63829">
    <property type="entry name" value="Calcium-dependent phosphotriesterase"/>
    <property type="match status" value="1"/>
</dbReference>
<dbReference type="PANTHER" id="PTHR10426:SF88">
    <property type="entry name" value="ADIPOCYTE PLASMA MEMBRANE-ASSOCIATED PROTEIN HEMOMUCIN-RELATED"/>
    <property type="match status" value="1"/>
</dbReference>
<dbReference type="PANTHER" id="PTHR10426">
    <property type="entry name" value="STRICTOSIDINE SYNTHASE-RELATED"/>
    <property type="match status" value="1"/>
</dbReference>
<sequence>MHLHHRTHDPRRRRRPGREPAVTLNRRLISPRRWTPPPAPADRGHTPATGRFVVGRRLATGGHGPEDVVFDRRGGLLTGLADGSVVRIDPATGTRTVVGNTGGRPLGLEPSADGSVLVCDHDRGLLRMSADGSVRVLVDTVAGRPLTFASNAVEAPDGTIWFTVSSRRWDVDHYLGDIIEHSCTGMLLRRDVDGTVTVLLDDLKFANGLVLAPDASHLLVAETAGYRVSRYWLTGPEAGTLEPFAENLAGLPDNMSLGSDGLVWVSLAAPRNALLDKLLPLPGLPRILLWNLPEAVRPKPEPLAWVMAYDLDGRLVHDLRADDGSYGFVTSVAEYDGTVVAGSLHADDVVVLAIP</sequence>
<protein>
    <submittedName>
        <fullName evidence="6">SMP-30/gluconolactonase/LRE family protein</fullName>
    </submittedName>
</protein>
<name>A0ABM6T2C9_9ACTN</name>
<keyword evidence="7" id="KW-1185">Reference proteome</keyword>
<keyword evidence="2" id="KW-0597">Phosphoprotein</keyword>
<dbReference type="EMBL" id="CP026652">
    <property type="protein sequence ID" value="AVH61214.1"/>
    <property type="molecule type" value="Genomic_DNA"/>
</dbReference>
<evidence type="ECO:0000256" key="2">
    <source>
        <dbReference type="ARBA" id="ARBA00022553"/>
    </source>
</evidence>
<feature type="region of interest" description="Disordered" evidence="4">
    <location>
        <begin position="1"/>
        <end position="50"/>
    </location>
</feature>
<feature type="domain" description="Strictosidine synthase conserved region" evidence="5">
    <location>
        <begin position="155"/>
        <end position="235"/>
    </location>
</feature>
<evidence type="ECO:0000259" key="5">
    <source>
        <dbReference type="Pfam" id="PF03088"/>
    </source>
</evidence>
<gene>
    <name evidence="6" type="ORF">C4B68_15645</name>
</gene>
<evidence type="ECO:0000256" key="3">
    <source>
        <dbReference type="ARBA" id="ARBA00023180"/>
    </source>
</evidence>
<evidence type="ECO:0000313" key="6">
    <source>
        <dbReference type="EMBL" id="AVH61214.1"/>
    </source>
</evidence>
<evidence type="ECO:0000256" key="4">
    <source>
        <dbReference type="SAM" id="MobiDB-lite"/>
    </source>
</evidence>
<organism evidence="6 7">
    <name type="scientific">Streptomyces dengpaensis</name>
    <dbReference type="NCBI Taxonomy" id="2049881"/>
    <lineage>
        <taxon>Bacteria</taxon>
        <taxon>Bacillati</taxon>
        <taxon>Actinomycetota</taxon>
        <taxon>Actinomycetes</taxon>
        <taxon>Kitasatosporales</taxon>
        <taxon>Streptomycetaceae</taxon>
        <taxon>Streptomyces</taxon>
    </lineage>
</organism>
<evidence type="ECO:0000313" key="7">
    <source>
        <dbReference type="Proteomes" id="UP000238413"/>
    </source>
</evidence>
<reference evidence="6 7" key="1">
    <citation type="submission" date="2018-02" db="EMBL/GenBank/DDBJ databases">
        <title>Complete genome sequence of Streptomyces dengpaensis, the producer of angucyclines.</title>
        <authorList>
            <person name="Yumei L."/>
        </authorList>
    </citation>
    <scope>NUCLEOTIDE SEQUENCE [LARGE SCALE GENOMIC DNA]</scope>
    <source>
        <strain evidence="6 7">XZHG99</strain>
    </source>
</reference>
<keyword evidence="3" id="KW-0325">Glycoprotein</keyword>
<feature type="compositionally biased region" description="Basic residues" evidence="4">
    <location>
        <begin position="1"/>
        <end position="16"/>
    </location>
</feature>
<proteinExistence type="inferred from homology"/>
<dbReference type="InterPro" id="IPR018119">
    <property type="entry name" value="Strictosidine_synth_cons-reg"/>
</dbReference>
<evidence type="ECO:0000256" key="1">
    <source>
        <dbReference type="ARBA" id="ARBA00009191"/>
    </source>
</evidence>
<dbReference type="InterPro" id="IPR011042">
    <property type="entry name" value="6-blade_b-propeller_TolB-like"/>
</dbReference>
<dbReference type="Pfam" id="PF20067">
    <property type="entry name" value="SSL_N"/>
    <property type="match status" value="1"/>
</dbReference>
<accession>A0ABM6T2C9</accession>